<sequence>MAYFTGNIYSAKLLQDTQLHVILPQDGRRYIWDTDPKTLVLLHGLSDNASTWARRTSIERYAERYNLAVVIPEVQRSWYFDMAGGVQAFSYITEELPLILERLFHLSTSREDMLIAGLSMGGYGALKCALKAPETYGYCGAFSGAYDMNEIIRLSRQDDAPGLLKGIDREIFPITGRREYVPEEYLIPHILEEGPQEGCEFPKVYMVCGTEDFLYPQTEKLKKICQAKLKEFCYEEWPGIHEWDVWDKAIERMLKLYLGEGRKDN</sequence>
<evidence type="ECO:0000313" key="1">
    <source>
        <dbReference type="EMBL" id="EEG73074.1"/>
    </source>
</evidence>
<keyword evidence="2" id="KW-1185">Reference proteome</keyword>
<name>C0C4T1_9FIRM</name>
<protein>
    <submittedName>
        <fullName evidence="1">Esterase</fullName>
    </submittedName>
</protein>
<dbReference type="STRING" id="553973.CLOHYLEM_07097"/>
<organism evidence="1 2">
    <name type="scientific">[Clostridium] hylemonae DSM 15053</name>
    <dbReference type="NCBI Taxonomy" id="553973"/>
    <lineage>
        <taxon>Bacteria</taxon>
        <taxon>Bacillati</taxon>
        <taxon>Bacillota</taxon>
        <taxon>Clostridia</taxon>
        <taxon>Lachnospirales</taxon>
        <taxon>Lachnospiraceae</taxon>
    </lineage>
</organism>
<reference evidence="1" key="1">
    <citation type="submission" date="2009-02" db="EMBL/GenBank/DDBJ databases">
        <authorList>
            <person name="Fulton L."/>
            <person name="Clifton S."/>
            <person name="Fulton B."/>
            <person name="Xu J."/>
            <person name="Minx P."/>
            <person name="Pepin K.H."/>
            <person name="Johnson M."/>
            <person name="Bhonagiri V."/>
            <person name="Nash W.E."/>
            <person name="Mardis E.R."/>
            <person name="Wilson R.K."/>
        </authorList>
    </citation>
    <scope>NUCLEOTIDE SEQUENCE [LARGE SCALE GENOMIC DNA]</scope>
    <source>
        <strain evidence="1">DSM 15053</strain>
    </source>
</reference>
<dbReference type="AlphaFoldDB" id="C0C4T1"/>
<dbReference type="PANTHER" id="PTHR48098:SF1">
    <property type="entry name" value="DIACYLGLYCEROL ACYLTRANSFERASE_MYCOLYLTRANSFERASE AG85A"/>
    <property type="match status" value="1"/>
</dbReference>
<proteinExistence type="predicted"/>
<dbReference type="GO" id="GO:0016747">
    <property type="term" value="F:acyltransferase activity, transferring groups other than amino-acyl groups"/>
    <property type="evidence" value="ECO:0007669"/>
    <property type="project" value="TreeGrafter"/>
</dbReference>
<dbReference type="ESTHER" id="9clot-c0c4t1">
    <property type="family name" value="A85-EsteraseD-FGH"/>
</dbReference>
<dbReference type="InterPro" id="IPR029058">
    <property type="entry name" value="AB_hydrolase_fold"/>
</dbReference>
<dbReference type="EMBL" id="ABYI02000034">
    <property type="protein sequence ID" value="EEG73074.1"/>
    <property type="molecule type" value="Genomic_DNA"/>
</dbReference>
<dbReference type="HOGENOM" id="CLU_037618_3_0_9"/>
<dbReference type="SUPFAM" id="SSF53474">
    <property type="entry name" value="alpha/beta-Hydrolases"/>
    <property type="match status" value="1"/>
</dbReference>
<dbReference type="InterPro" id="IPR050583">
    <property type="entry name" value="Mycobacterial_A85_antigen"/>
</dbReference>
<reference evidence="1" key="2">
    <citation type="submission" date="2013-06" db="EMBL/GenBank/DDBJ databases">
        <title>Draft genome sequence of Clostridium hylemonae (DSM 15053).</title>
        <authorList>
            <person name="Sudarsanam P."/>
            <person name="Ley R."/>
            <person name="Guruge J."/>
            <person name="Turnbaugh P.J."/>
            <person name="Mahowald M."/>
            <person name="Liep D."/>
            <person name="Gordon J."/>
        </authorList>
    </citation>
    <scope>NUCLEOTIDE SEQUENCE</scope>
    <source>
        <strain evidence="1">DSM 15053</strain>
    </source>
</reference>
<dbReference type="Proteomes" id="UP000004893">
    <property type="component" value="Unassembled WGS sequence"/>
</dbReference>
<gene>
    <name evidence="1" type="ORF">CLOHYLEM_07097</name>
</gene>
<dbReference type="RefSeq" id="WP_006444453.1">
    <property type="nucleotide sequence ID" value="NZ_CP036524.1"/>
</dbReference>
<dbReference type="eggNOG" id="COG0627">
    <property type="taxonomic scope" value="Bacteria"/>
</dbReference>
<dbReference type="Gene3D" id="3.40.50.1820">
    <property type="entry name" value="alpha/beta hydrolase"/>
    <property type="match status" value="1"/>
</dbReference>
<accession>C0C4T1</accession>
<dbReference type="PANTHER" id="PTHR48098">
    <property type="entry name" value="ENTEROCHELIN ESTERASE-RELATED"/>
    <property type="match status" value="1"/>
</dbReference>
<dbReference type="Pfam" id="PF00756">
    <property type="entry name" value="Esterase"/>
    <property type="match status" value="1"/>
</dbReference>
<dbReference type="OrthoDB" id="9803578at2"/>
<comment type="caution">
    <text evidence="1">The sequence shown here is derived from an EMBL/GenBank/DDBJ whole genome shotgun (WGS) entry which is preliminary data.</text>
</comment>
<evidence type="ECO:0000313" key="2">
    <source>
        <dbReference type="Proteomes" id="UP000004893"/>
    </source>
</evidence>
<dbReference type="InterPro" id="IPR000801">
    <property type="entry name" value="Esterase-like"/>
</dbReference>